<reference evidence="2" key="1">
    <citation type="submission" date="2019-05" db="EMBL/GenBank/DDBJ databases">
        <title>Flavobacterium profundi sp. nov., isolated from a deep-sea seamount.</title>
        <authorList>
            <person name="Zhang D.-C."/>
        </authorList>
    </citation>
    <scope>NUCLEOTIDE SEQUENCE [LARGE SCALE GENOMIC DNA]</scope>
    <source>
        <strain evidence="2">EC11</strain>
    </source>
</reference>
<dbReference type="Proteomes" id="UP000817854">
    <property type="component" value="Unassembled WGS sequence"/>
</dbReference>
<evidence type="ECO:0000313" key="2">
    <source>
        <dbReference type="Proteomes" id="UP000817854"/>
    </source>
</evidence>
<dbReference type="RefSeq" id="WP_140964027.1">
    <property type="nucleotide sequence ID" value="NZ_VEVQ02000015.1"/>
</dbReference>
<comment type="caution">
    <text evidence="1">The sequence shown here is derived from an EMBL/GenBank/DDBJ whole genome shotgun (WGS) entry which is preliminary data.</text>
</comment>
<organism evidence="1 2">
    <name type="scientific">Flavobacterium jejuense</name>
    <dbReference type="NCBI Taxonomy" id="1544455"/>
    <lineage>
        <taxon>Bacteria</taxon>
        <taxon>Pseudomonadati</taxon>
        <taxon>Bacteroidota</taxon>
        <taxon>Flavobacteriia</taxon>
        <taxon>Flavobacteriales</taxon>
        <taxon>Flavobacteriaceae</taxon>
        <taxon>Flavobacterium</taxon>
    </lineage>
</organism>
<keyword evidence="2" id="KW-1185">Reference proteome</keyword>
<gene>
    <name evidence="1" type="ORF">FIA58_017675</name>
</gene>
<evidence type="ECO:0000313" key="1">
    <source>
        <dbReference type="EMBL" id="NHN27513.1"/>
    </source>
</evidence>
<accession>A0ABX0IVL6</accession>
<reference evidence="1 2" key="2">
    <citation type="submission" date="2019-05" db="EMBL/GenBank/DDBJ databases">
        <authorList>
            <person name="Lianzixin W."/>
        </authorList>
    </citation>
    <scope>NUCLEOTIDE SEQUENCE [LARGE SCALE GENOMIC DNA]</scope>
    <source>
        <strain evidence="1 2">EC11</strain>
    </source>
</reference>
<dbReference type="EMBL" id="VEVQ02000015">
    <property type="protein sequence ID" value="NHN27513.1"/>
    <property type="molecule type" value="Genomic_DNA"/>
</dbReference>
<reference evidence="1 2" key="3">
    <citation type="submission" date="2020-02" db="EMBL/GenBank/DDBJ databases">
        <title>Flavobacterium profundi sp. nov., isolated from a deep-sea seamount.</title>
        <authorList>
            <person name="Zhang D.-C."/>
        </authorList>
    </citation>
    <scope>NUCLEOTIDE SEQUENCE [LARGE SCALE GENOMIC DNA]</scope>
    <source>
        <strain evidence="1 2">EC11</strain>
    </source>
</reference>
<protein>
    <submittedName>
        <fullName evidence="1">Uncharacterized protein</fullName>
    </submittedName>
</protein>
<proteinExistence type="predicted"/>
<sequence length="195" mass="22560">MKHLLAILIFTQLMSCKHSKPSIIDEVNKQANSNEKNSEKALILSNEVQIVFPNWIKTIKNTKNKVWSRYGNNHEINSLNQLNDSLSYAIFSITDGVCLMSELETYWNKRKVDSLEIGKSCDHDLSLPTHSWKEYKFITTTKIKISEFTEFVPDSLITEEGHVKEGYDFIKSETKTDTIFKTYRISNEGNIIEMN</sequence>
<name>A0ABX0IVL6_9FLAO</name>